<sequence length="82" mass="9061">MAKKNIDDLRELLFETIEGVKSGKLDIDRAKMIGDLSQVMVNSAKVEVEYARATGQKGSGFLEKQEELPAGITGIRQHRLMG</sequence>
<proteinExistence type="predicted"/>
<comment type="caution">
    <text evidence="1">The sequence shown here is derived from an EMBL/GenBank/DDBJ whole genome shotgun (WGS) entry which is preliminary data.</text>
</comment>
<protein>
    <submittedName>
        <fullName evidence="1">Uncharacterized protein</fullName>
    </submittedName>
</protein>
<gene>
    <name evidence="1" type="ORF">LE190_16005</name>
</gene>
<dbReference type="RefSeq" id="WP_225239636.1">
    <property type="nucleotide sequence ID" value="NZ_JAHYBX010000007.1"/>
</dbReference>
<keyword evidence="2" id="KW-1185">Reference proteome</keyword>
<evidence type="ECO:0000313" key="2">
    <source>
        <dbReference type="Proteomes" id="UP001198602"/>
    </source>
</evidence>
<name>A0ABS7YCI9_9BURK</name>
<accession>A0ABS7YCI9</accession>
<dbReference type="Proteomes" id="UP001198602">
    <property type="component" value="Unassembled WGS sequence"/>
</dbReference>
<reference evidence="1 2" key="1">
    <citation type="submission" date="2021-07" db="EMBL/GenBank/DDBJ databases">
        <title>Characterization of Violacein-producing bacteria and related species.</title>
        <authorList>
            <person name="Wilson H.S."/>
            <person name="De Leon M.E."/>
        </authorList>
    </citation>
    <scope>NUCLEOTIDE SEQUENCE [LARGE SCALE GENOMIC DNA]</scope>
    <source>
        <strain evidence="1 2">HSC-2F05</strain>
    </source>
</reference>
<evidence type="ECO:0000313" key="1">
    <source>
        <dbReference type="EMBL" id="MCA1857417.1"/>
    </source>
</evidence>
<organism evidence="1 2">
    <name type="scientific">Massilia hydrophila</name>
    <dbReference type="NCBI Taxonomy" id="3044279"/>
    <lineage>
        <taxon>Bacteria</taxon>
        <taxon>Pseudomonadati</taxon>
        <taxon>Pseudomonadota</taxon>
        <taxon>Betaproteobacteria</taxon>
        <taxon>Burkholderiales</taxon>
        <taxon>Oxalobacteraceae</taxon>
        <taxon>Telluria group</taxon>
        <taxon>Massilia</taxon>
    </lineage>
</organism>
<dbReference type="EMBL" id="JAHYBX010000007">
    <property type="protein sequence ID" value="MCA1857417.1"/>
    <property type="molecule type" value="Genomic_DNA"/>
</dbReference>